<feature type="region of interest" description="Disordered" evidence="1">
    <location>
        <begin position="1"/>
        <end position="25"/>
    </location>
</feature>
<organism evidence="2 3">
    <name type="scientific">Gymnopus androsaceus JB14</name>
    <dbReference type="NCBI Taxonomy" id="1447944"/>
    <lineage>
        <taxon>Eukaryota</taxon>
        <taxon>Fungi</taxon>
        <taxon>Dikarya</taxon>
        <taxon>Basidiomycota</taxon>
        <taxon>Agaricomycotina</taxon>
        <taxon>Agaricomycetes</taxon>
        <taxon>Agaricomycetidae</taxon>
        <taxon>Agaricales</taxon>
        <taxon>Marasmiineae</taxon>
        <taxon>Omphalotaceae</taxon>
        <taxon>Gymnopus</taxon>
    </lineage>
</organism>
<accession>A0A6A4HUX4</accession>
<sequence length="440" mass="48795">MAFYSTEEQDNPPGTEASVHTPQASEEPVIFQSRVTSGPYHIPTWLHYADGAITELKQVIETVEDFLSVHPELDLNVKDQIFKTAAWTHDLLVSSPYYDPEINSHEHIQAIQVSVHKAVDNPLYIPKYTEIAQYLHALEPYNPQFRELESLRHFPNRKCAIDRFLDKLHATKAEQQCCHESCPHCLSTSLQCTCSSSSPYVPLRSAFISLISDRHRANLLQGASVKMDIDDQGTPSQMGRPFDHNDQVSETSPSSFQNQMSTFLYDKAQLRNPMFNNFLQAIDVPSVANFEGQPPSAILAVSNYHTIEYLDQLSKARLHANCAEQSRHIAKRAFAALAAKHADDIRTPATDEECIFMARYREVHRLNTENQAAAELAAAASSSAGLSGTSEAHAIHPAPTPAEVPVQTFTVMVGTIPITVTAPSVVPEGPEEDMQSTFSA</sequence>
<gene>
    <name evidence="2" type="ORF">BT96DRAFT_991510</name>
</gene>
<evidence type="ECO:0000256" key="1">
    <source>
        <dbReference type="SAM" id="MobiDB-lite"/>
    </source>
</evidence>
<reference evidence="2" key="1">
    <citation type="journal article" date="2019" name="Environ. Microbiol.">
        <title>Fungal ecological strategies reflected in gene transcription - a case study of two litter decomposers.</title>
        <authorList>
            <person name="Barbi F."/>
            <person name="Kohler A."/>
            <person name="Barry K."/>
            <person name="Baskaran P."/>
            <person name="Daum C."/>
            <person name="Fauchery L."/>
            <person name="Ihrmark K."/>
            <person name="Kuo A."/>
            <person name="LaButti K."/>
            <person name="Lipzen A."/>
            <person name="Morin E."/>
            <person name="Grigoriev I.V."/>
            <person name="Henrissat B."/>
            <person name="Lindahl B."/>
            <person name="Martin F."/>
        </authorList>
    </citation>
    <scope>NUCLEOTIDE SEQUENCE</scope>
    <source>
        <strain evidence="2">JB14</strain>
    </source>
</reference>
<protein>
    <submittedName>
        <fullName evidence="2">Uncharacterized protein</fullName>
    </submittedName>
</protein>
<name>A0A6A4HUX4_9AGAR</name>
<proteinExistence type="predicted"/>
<keyword evidence="3" id="KW-1185">Reference proteome</keyword>
<dbReference type="Proteomes" id="UP000799118">
    <property type="component" value="Unassembled WGS sequence"/>
</dbReference>
<dbReference type="AlphaFoldDB" id="A0A6A4HUX4"/>
<dbReference type="EMBL" id="ML769439">
    <property type="protein sequence ID" value="KAE9401996.1"/>
    <property type="molecule type" value="Genomic_DNA"/>
</dbReference>
<evidence type="ECO:0000313" key="2">
    <source>
        <dbReference type="EMBL" id="KAE9401996.1"/>
    </source>
</evidence>
<evidence type="ECO:0000313" key="3">
    <source>
        <dbReference type="Proteomes" id="UP000799118"/>
    </source>
</evidence>